<sequence length="173" mass="19561">MALPWLIGGLIVGGAALAAKAFSNDGDDNDGGDDDDEERRRRRRAEEQRRAQEKEEQLSSIQSSVKSHGEISSLALQAMLIEMFHVTYNSDRKFQAILEDDGNLRINTVAPLKLEGLDSSTLKNLQRFKMYYNVDVAPSSHLTDIQKELADKQQKLQELQEYHSQLMDKVLNV</sequence>
<evidence type="ECO:0000256" key="2">
    <source>
        <dbReference type="SAM" id="MobiDB-lite"/>
    </source>
</evidence>
<dbReference type="EMBL" id="AOBV01000013">
    <property type="protein sequence ID" value="ELV07404.1"/>
    <property type="molecule type" value="Genomic_DNA"/>
</dbReference>
<proteinExistence type="predicted"/>
<keyword evidence="1" id="KW-0175">Coiled coil</keyword>
<reference evidence="3 4" key="1">
    <citation type="journal article" date="2013" name="Genome Announc.">
        <title>Complete Genome Sequence of Wohlfahrtiimonas chitiniclastica Strain SH04, Isolated from Chrysomya megacephala Collected from Pudong International Airport in China.</title>
        <authorList>
            <person name="Cao X.M."/>
            <person name="Chen T."/>
            <person name="Xu L.Z."/>
            <person name="Yao L.S."/>
            <person name="Qi J."/>
            <person name="Zhang X.L."/>
            <person name="Yan Q.L."/>
            <person name="Deng Y.H."/>
            <person name="Guo T.Y."/>
            <person name="Wang J."/>
            <person name="Hu K.X."/>
            <person name="Xu B.L."/>
        </authorList>
    </citation>
    <scope>NUCLEOTIDE SEQUENCE [LARGE SCALE GENOMIC DNA]</scope>
    <source>
        <strain evidence="3 4">SH04</strain>
    </source>
</reference>
<dbReference type="OrthoDB" id="9913890at2"/>
<gene>
    <name evidence="3" type="ORF">F387_01824</name>
</gene>
<name>L8XX64_9GAMM</name>
<accession>L8XX64</accession>
<feature type="region of interest" description="Disordered" evidence="2">
    <location>
        <begin position="22"/>
        <end position="64"/>
    </location>
</feature>
<protein>
    <submittedName>
        <fullName evidence="3">Uncharacterized protein</fullName>
    </submittedName>
</protein>
<keyword evidence="4" id="KW-1185">Reference proteome</keyword>
<comment type="caution">
    <text evidence="3">The sequence shown here is derived from an EMBL/GenBank/DDBJ whole genome shotgun (WGS) entry which is preliminary data.</text>
</comment>
<dbReference type="Proteomes" id="UP000011617">
    <property type="component" value="Unassembled WGS sequence"/>
</dbReference>
<dbReference type="PATRIC" id="fig|1261130.3.peg.1759"/>
<dbReference type="HOGENOM" id="CLU_1546944_0_0_6"/>
<evidence type="ECO:0000256" key="1">
    <source>
        <dbReference type="SAM" id="Coils"/>
    </source>
</evidence>
<dbReference type="RefSeq" id="WP_008316673.1">
    <property type="nucleotide sequence ID" value="NZ_KB372784.1"/>
</dbReference>
<feature type="coiled-coil region" evidence="1">
    <location>
        <begin position="142"/>
        <end position="169"/>
    </location>
</feature>
<feature type="compositionally biased region" description="Basic and acidic residues" evidence="2">
    <location>
        <begin position="44"/>
        <end position="57"/>
    </location>
</feature>
<evidence type="ECO:0000313" key="3">
    <source>
        <dbReference type="EMBL" id="ELV07404.1"/>
    </source>
</evidence>
<dbReference type="AlphaFoldDB" id="L8XX64"/>
<evidence type="ECO:0000313" key="4">
    <source>
        <dbReference type="Proteomes" id="UP000011617"/>
    </source>
</evidence>
<feature type="compositionally biased region" description="Acidic residues" evidence="2">
    <location>
        <begin position="25"/>
        <end position="37"/>
    </location>
</feature>
<organism evidence="3 4">
    <name type="scientific">Wohlfahrtiimonas chitiniclastica SH04</name>
    <dbReference type="NCBI Taxonomy" id="1261130"/>
    <lineage>
        <taxon>Bacteria</taxon>
        <taxon>Pseudomonadati</taxon>
        <taxon>Pseudomonadota</taxon>
        <taxon>Gammaproteobacteria</taxon>
        <taxon>Cardiobacteriales</taxon>
        <taxon>Ignatzschineriaceae</taxon>
        <taxon>Wohlfahrtiimonas</taxon>
    </lineage>
</organism>